<dbReference type="InterPro" id="IPR017441">
    <property type="entry name" value="Protein_kinase_ATP_BS"/>
</dbReference>
<comment type="catalytic activity">
    <reaction evidence="9">
        <text>L-seryl-[protein] + ATP = O-phospho-L-seryl-[protein] + ADP + H(+)</text>
        <dbReference type="Rhea" id="RHEA:17989"/>
        <dbReference type="Rhea" id="RHEA-COMP:9863"/>
        <dbReference type="Rhea" id="RHEA-COMP:11604"/>
        <dbReference type="ChEBI" id="CHEBI:15378"/>
        <dbReference type="ChEBI" id="CHEBI:29999"/>
        <dbReference type="ChEBI" id="CHEBI:30616"/>
        <dbReference type="ChEBI" id="CHEBI:83421"/>
        <dbReference type="ChEBI" id="CHEBI:456216"/>
        <dbReference type="EC" id="2.7.11.22"/>
    </reaction>
</comment>
<feature type="domain" description="Protein kinase" evidence="13">
    <location>
        <begin position="4"/>
        <end position="308"/>
    </location>
</feature>
<dbReference type="Gene3D" id="1.10.510.10">
    <property type="entry name" value="Transferase(Phosphotransferase) domain 1"/>
    <property type="match status" value="1"/>
</dbReference>
<evidence type="ECO:0000313" key="15">
    <source>
        <dbReference type="Proteomes" id="UP000444721"/>
    </source>
</evidence>
<keyword evidence="15" id="KW-1185">Reference proteome</keyword>
<dbReference type="GO" id="GO:0005634">
    <property type="term" value="C:nucleus"/>
    <property type="evidence" value="ECO:0007669"/>
    <property type="project" value="TreeGrafter"/>
</dbReference>
<dbReference type="OrthoDB" id="272141at2759"/>
<keyword evidence="5 10" id="KW-0547">Nucleotide-binding</keyword>
<dbReference type="PANTHER" id="PTHR24056">
    <property type="entry name" value="CELL DIVISION PROTEIN KINASE"/>
    <property type="match status" value="1"/>
</dbReference>
<evidence type="ECO:0000256" key="1">
    <source>
        <dbReference type="ARBA" id="ARBA00006485"/>
    </source>
</evidence>
<evidence type="ECO:0000256" key="9">
    <source>
        <dbReference type="ARBA" id="ARBA00048367"/>
    </source>
</evidence>
<dbReference type="InterPro" id="IPR008271">
    <property type="entry name" value="Ser/Thr_kinase_AS"/>
</dbReference>
<dbReference type="Gene3D" id="3.30.200.20">
    <property type="entry name" value="Phosphorylase Kinase, domain 1"/>
    <property type="match status" value="1"/>
</dbReference>
<evidence type="ECO:0000256" key="7">
    <source>
        <dbReference type="ARBA" id="ARBA00022840"/>
    </source>
</evidence>
<protein>
    <recommendedName>
        <fullName evidence="2">cyclin-dependent kinase</fullName>
        <ecNumber evidence="2">2.7.11.22</ecNumber>
    </recommendedName>
</protein>
<dbReference type="Pfam" id="PF00069">
    <property type="entry name" value="Pkinase"/>
    <property type="match status" value="2"/>
</dbReference>
<dbReference type="InterPro" id="IPR050108">
    <property type="entry name" value="CDK"/>
</dbReference>
<gene>
    <name evidence="14" type="ORF">FDP41_010005</name>
</gene>
<evidence type="ECO:0000259" key="13">
    <source>
        <dbReference type="PROSITE" id="PS50011"/>
    </source>
</evidence>
<dbReference type="PROSITE" id="PS00107">
    <property type="entry name" value="PROTEIN_KINASE_ATP"/>
    <property type="match status" value="1"/>
</dbReference>
<evidence type="ECO:0000256" key="4">
    <source>
        <dbReference type="ARBA" id="ARBA00022679"/>
    </source>
</evidence>
<organism evidence="14 15">
    <name type="scientific">Naegleria fowleri</name>
    <name type="common">Brain eating amoeba</name>
    <dbReference type="NCBI Taxonomy" id="5763"/>
    <lineage>
        <taxon>Eukaryota</taxon>
        <taxon>Discoba</taxon>
        <taxon>Heterolobosea</taxon>
        <taxon>Tetramitia</taxon>
        <taxon>Eutetramitia</taxon>
        <taxon>Vahlkampfiidae</taxon>
        <taxon>Naegleria</taxon>
    </lineage>
</organism>
<dbReference type="EC" id="2.7.11.22" evidence="2"/>
<keyword evidence="3 11" id="KW-0723">Serine/threonine-protein kinase</keyword>
<dbReference type="AlphaFoldDB" id="A0A6A5B9B8"/>
<dbReference type="PROSITE" id="PS50011">
    <property type="entry name" value="PROTEIN_KINASE_DOM"/>
    <property type="match status" value="1"/>
</dbReference>
<name>A0A6A5B9B8_NAEFO</name>
<feature type="region of interest" description="Disordered" evidence="12">
    <location>
        <begin position="399"/>
        <end position="462"/>
    </location>
</feature>
<comment type="catalytic activity">
    <reaction evidence="8">
        <text>L-threonyl-[protein] + ATP = O-phospho-L-threonyl-[protein] + ADP + H(+)</text>
        <dbReference type="Rhea" id="RHEA:46608"/>
        <dbReference type="Rhea" id="RHEA-COMP:11060"/>
        <dbReference type="Rhea" id="RHEA-COMP:11605"/>
        <dbReference type="ChEBI" id="CHEBI:15378"/>
        <dbReference type="ChEBI" id="CHEBI:30013"/>
        <dbReference type="ChEBI" id="CHEBI:30616"/>
        <dbReference type="ChEBI" id="CHEBI:61977"/>
        <dbReference type="ChEBI" id="CHEBI:456216"/>
        <dbReference type="EC" id="2.7.11.22"/>
    </reaction>
</comment>
<dbReference type="PROSITE" id="PS00108">
    <property type="entry name" value="PROTEIN_KINASE_ST"/>
    <property type="match status" value="1"/>
</dbReference>
<dbReference type="Proteomes" id="UP000444721">
    <property type="component" value="Unassembled WGS sequence"/>
</dbReference>
<feature type="compositionally biased region" description="Basic residues" evidence="12">
    <location>
        <begin position="429"/>
        <end position="442"/>
    </location>
</feature>
<dbReference type="InterPro" id="IPR000719">
    <property type="entry name" value="Prot_kinase_dom"/>
</dbReference>
<evidence type="ECO:0000256" key="10">
    <source>
        <dbReference type="PROSITE-ProRule" id="PRU10141"/>
    </source>
</evidence>
<comment type="similarity">
    <text evidence="1">Belongs to the protein kinase superfamily. CMGC Ser/Thr protein kinase family. CDC2/CDKX subfamily.</text>
</comment>
<evidence type="ECO:0000256" key="6">
    <source>
        <dbReference type="ARBA" id="ARBA00022777"/>
    </source>
</evidence>
<evidence type="ECO:0000256" key="8">
    <source>
        <dbReference type="ARBA" id="ARBA00047811"/>
    </source>
</evidence>
<dbReference type="SMART" id="SM00220">
    <property type="entry name" value="S_TKc"/>
    <property type="match status" value="1"/>
</dbReference>
<dbReference type="FunFam" id="1.10.510.10:FF:000624">
    <property type="entry name" value="Mitogen-activated protein kinase"/>
    <property type="match status" value="1"/>
</dbReference>
<dbReference type="GeneID" id="68117220"/>
<dbReference type="SUPFAM" id="SSF56112">
    <property type="entry name" value="Protein kinase-like (PK-like)"/>
    <property type="match status" value="1"/>
</dbReference>
<keyword evidence="6" id="KW-0418">Kinase</keyword>
<keyword evidence="4" id="KW-0808">Transferase</keyword>
<keyword evidence="7 10" id="KW-0067">ATP-binding</keyword>
<dbReference type="GO" id="GO:0005524">
    <property type="term" value="F:ATP binding"/>
    <property type="evidence" value="ECO:0007669"/>
    <property type="project" value="UniProtKB-UniRule"/>
</dbReference>
<dbReference type="VEuPathDB" id="AmoebaDB:FDP41_010005"/>
<reference evidence="14 15" key="1">
    <citation type="journal article" date="2019" name="Sci. Rep.">
        <title>Nanopore sequencing improves the draft genome of the human pathogenic amoeba Naegleria fowleri.</title>
        <authorList>
            <person name="Liechti N."/>
            <person name="Schurch N."/>
            <person name="Bruggmann R."/>
            <person name="Wittwer M."/>
        </authorList>
    </citation>
    <scope>NUCLEOTIDE SEQUENCE [LARGE SCALE GENOMIC DNA]</scope>
    <source>
        <strain evidence="14 15">ATCC 30894</strain>
    </source>
</reference>
<dbReference type="GO" id="GO:0004693">
    <property type="term" value="F:cyclin-dependent protein serine/threonine kinase activity"/>
    <property type="evidence" value="ECO:0007669"/>
    <property type="project" value="UniProtKB-EC"/>
</dbReference>
<evidence type="ECO:0000256" key="12">
    <source>
        <dbReference type="SAM" id="MobiDB-lite"/>
    </source>
</evidence>
<dbReference type="OMA" id="RIINCFG"/>
<evidence type="ECO:0000313" key="14">
    <source>
        <dbReference type="EMBL" id="KAF0971782.1"/>
    </source>
</evidence>
<evidence type="ECO:0000256" key="11">
    <source>
        <dbReference type="RuleBase" id="RU000304"/>
    </source>
</evidence>
<proteinExistence type="inferred from homology"/>
<dbReference type="EMBL" id="VFQX01000074">
    <property type="protein sequence ID" value="KAF0971782.1"/>
    <property type="molecule type" value="Genomic_DNA"/>
</dbReference>
<evidence type="ECO:0000256" key="3">
    <source>
        <dbReference type="ARBA" id="ARBA00022527"/>
    </source>
</evidence>
<dbReference type="FunFam" id="3.30.200.20:FF:000049">
    <property type="entry name" value="cyclin-dependent kinase-like 1 isoform X1"/>
    <property type="match status" value="1"/>
</dbReference>
<dbReference type="RefSeq" id="XP_044556498.1">
    <property type="nucleotide sequence ID" value="XM_044700257.1"/>
</dbReference>
<dbReference type="VEuPathDB" id="AmoebaDB:NfTy_081770"/>
<dbReference type="VEuPathDB" id="AmoebaDB:NF0043200"/>
<sequence length="494" mass="57067">MENYENLGVLGEGAYGVVMKCRHKETGQIVAIKKFKESDEDEQVKKTALREIRILKVGDGKVWKCINMYYLMKQLRHENIVNLLDVFRRKGKLYLVFEYIESTILGKLEEKYPYGLDEDMTKKYLYQILKGVEYCHSQNIIHRDLKPENLLVSKSGVLKIADFGFARTLEGTGAKYTDYVSTRWYRAPELVVGDREYGKAVDIWAIGCMLWELLEGQPLFPGDSDIDQLSRIINCFGKLSEHQIEVYNNNPLYRDVELPKPSSDGIVSLDGRYKTNISKEALSFIKACLNVDPSKRGTYEDLLNHVYLKGYQEWYENEFPKLLDHDNISLSSWKKSKKERMERKPSVVAVDDEKIIKTKKTLKKEDGIELQDHHEQLPDITGLKARGLVGLPYLSDCKKDVTNPEEETPPRSQSPTQFLPELHDPKSSSKPKKKNRKKKQPKPMHVQTPITPKRPPTNQSSIYEDLMFNGTTREKNDLLGSFSKYNSTARKFHK</sequence>
<dbReference type="InterPro" id="IPR011009">
    <property type="entry name" value="Kinase-like_dom_sf"/>
</dbReference>
<accession>A0A6A5B9B8</accession>
<evidence type="ECO:0000256" key="5">
    <source>
        <dbReference type="ARBA" id="ARBA00022741"/>
    </source>
</evidence>
<evidence type="ECO:0000256" key="2">
    <source>
        <dbReference type="ARBA" id="ARBA00012425"/>
    </source>
</evidence>
<dbReference type="PANTHER" id="PTHR24056:SF400">
    <property type="entry name" value="KINASE, PUTATIVE-RELATED"/>
    <property type="match status" value="1"/>
</dbReference>
<feature type="binding site" evidence="10">
    <location>
        <position position="34"/>
    </location>
    <ligand>
        <name>ATP</name>
        <dbReference type="ChEBI" id="CHEBI:30616"/>
    </ligand>
</feature>
<comment type="caution">
    <text evidence="14">The sequence shown here is derived from an EMBL/GenBank/DDBJ whole genome shotgun (WGS) entry which is preliminary data.</text>
</comment>